<evidence type="ECO:0000259" key="1">
    <source>
        <dbReference type="PROSITE" id="PS51272"/>
    </source>
</evidence>
<dbReference type="InterPro" id="IPR051465">
    <property type="entry name" value="Cell_Envelope_Struct_Comp"/>
</dbReference>
<dbReference type="PANTHER" id="PTHR43308:SF5">
    <property type="entry name" value="S-LAYER PROTEIN _ PEPTIDOGLYCAN ENDO-BETA-N-ACETYLGLUCOSAMINIDASE"/>
    <property type="match status" value="1"/>
</dbReference>
<dbReference type="InterPro" id="IPR001119">
    <property type="entry name" value="SLH_dom"/>
</dbReference>
<feature type="domain" description="SLH" evidence="1">
    <location>
        <begin position="361"/>
        <end position="424"/>
    </location>
</feature>
<evidence type="ECO:0000313" key="2">
    <source>
        <dbReference type="EMBL" id="QTA83458.1"/>
    </source>
</evidence>
<accession>A0A975GK53</accession>
<feature type="domain" description="SLH" evidence="1">
    <location>
        <begin position="220"/>
        <end position="286"/>
    </location>
</feature>
<dbReference type="AlphaFoldDB" id="A0A975GK53"/>
<keyword evidence="3" id="KW-1185">Reference proteome</keyword>
<dbReference type="PROSITE" id="PS51272">
    <property type="entry name" value="SLH"/>
    <property type="match status" value="3"/>
</dbReference>
<dbReference type="PANTHER" id="PTHR43308">
    <property type="entry name" value="OUTER MEMBRANE PROTEIN ALPHA-RELATED"/>
    <property type="match status" value="1"/>
</dbReference>
<dbReference type="Pfam" id="PF00395">
    <property type="entry name" value="SLH"/>
    <property type="match status" value="3"/>
</dbReference>
<name>A0A975GK53_9BACT</name>
<feature type="domain" description="SLH" evidence="1">
    <location>
        <begin position="289"/>
        <end position="354"/>
    </location>
</feature>
<dbReference type="KEGG" id="dli:dnl_58660"/>
<protein>
    <submittedName>
        <fullName evidence="2">S-layer homology domain-containing protein</fullName>
    </submittedName>
</protein>
<evidence type="ECO:0000313" key="3">
    <source>
        <dbReference type="Proteomes" id="UP000663720"/>
    </source>
</evidence>
<dbReference type="Proteomes" id="UP000663720">
    <property type="component" value="Chromosome"/>
</dbReference>
<organism evidence="2 3">
    <name type="scientific">Desulfonema limicola</name>
    <dbReference type="NCBI Taxonomy" id="45656"/>
    <lineage>
        <taxon>Bacteria</taxon>
        <taxon>Pseudomonadati</taxon>
        <taxon>Thermodesulfobacteriota</taxon>
        <taxon>Desulfobacteria</taxon>
        <taxon>Desulfobacterales</taxon>
        <taxon>Desulfococcaceae</taxon>
        <taxon>Desulfonema</taxon>
    </lineage>
</organism>
<sequence>MSIKKIITLITLINIFIFINNVFAEYPLCIGNDYEQKQPVEGIKLPFVSIITDVQEIAENGVIQLTADAEIDQQGKAFFYWCADKGHFEYNSTINSDFRVVNYIAPFVSQDEIVKITVQVGDTLGYIDTDTITIKVSKLENVLVKTLNRINGDIQILPINPDILQGIGIVKINGKDIQTNWTSDSITFNIYNAIGQTFDSLYQPVHIEIYGANNNKLYTGYYPFKDVAPNEWYSRPIIKLWKEGVLSGYTESDSNEFKPNKGANRAEYINVAVIADEKANEPTRTYTSYTNSFNDVNADDWFAKYVQYAKDQNIAQGCNPADNLFCPDDTINRAEAVTITDRTFDSLQATLETYKQGKIPSKKFTDVTDAGKWYYPFVYTAMEEMLVNGYSDGSFRPEAPVTRAEMAKINCIAAFGVKDCMFTGELNTPFVTSVFPRTAALDELTTFTVKGYNLPGTTAFWIDQCENIQSLGGTAEEQKFTCTPSYTAGTKDGVVKDQTDGAELYNFTINITETLPVVNSVSPLTATFEEPTIFTVSGENLPDTTAFWIADCADLQDLGGDANQHKFQCTPSNTAGIKNGVVKDQPEGTELLKFTINVQDEYIPPVNNEPVVNSVTPTNAKYQELTTFTVTGSNLPETTSYWIDDCDNLQDLGGTSEQRQFQCTPINSTGIKDGVVKDMSGDAGNILENFTVNVQDEVTPPPPVGDTVVYSVKPDTGTLGVKTTFTVTGENLPDTTAFWIDECINPTPLSGGTSEIRKFTCTPGYKTGSHDGEVKDKPQGTILYDDFSVNFLFGTPKVDSVTPKTVNAGQPTVFTVEGSSLPDTTVIWIDGCMELVSFEGDANKRTFQCTPSGTDSKNGVVKDKSGGTELLKFTVNVQ</sequence>
<dbReference type="RefSeq" id="WP_207689309.1">
    <property type="nucleotide sequence ID" value="NZ_CP061799.1"/>
</dbReference>
<dbReference type="EMBL" id="CP061799">
    <property type="protein sequence ID" value="QTA83458.1"/>
    <property type="molecule type" value="Genomic_DNA"/>
</dbReference>
<gene>
    <name evidence="2" type="ORF">dnl_58660</name>
</gene>
<reference evidence="2" key="1">
    <citation type="journal article" date="2021" name="Microb. Physiol.">
        <title>Proteogenomic Insights into the Physiology of Marine, Sulfate-Reducing, Filamentous Desulfonema limicola and Desulfonema magnum.</title>
        <authorList>
            <person name="Schnaars V."/>
            <person name="Wohlbrand L."/>
            <person name="Scheve S."/>
            <person name="Hinrichs C."/>
            <person name="Reinhardt R."/>
            <person name="Rabus R."/>
        </authorList>
    </citation>
    <scope>NUCLEOTIDE SEQUENCE</scope>
    <source>
        <strain evidence="2">5ac10</strain>
    </source>
</reference>
<proteinExistence type="predicted"/>